<feature type="domain" description="Potassium channel inwardly rectifying transmembrane" evidence="13">
    <location>
        <begin position="42"/>
        <end position="185"/>
    </location>
</feature>
<evidence type="ECO:0000256" key="9">
    <source>
        <dbReference type="ARBA" id="ARBA00023136"/>
    </source>
</evidence>
<dbReference type="GO" id="GO:0005242">
    <property type="term" value="F:inward rectifier potassium channel activity"/>
    <property type="evidence" value="ECO:0007669"/>
    <property type="project" value="InterPro"/>
</dbReference>
<evidence type="ECO:0000313" key="16">
    <source>
        <dbReference type="EMBL" id="CAF3720734.1"/>
    </source>
</evidence>
<dbReference type="EMBL" id="CAJNOU010000064">
    <property type="protein sequence ID" value="CAF0843426.1"/>
    <property type="molecule type" value="Genomic_DNA"/>
</dbReference>
<dbReference type="Pfam" id="PF17655">
    <property type="entry name" value="IRK_C"/>
    <property type="match status" value="1"/>
</dbReference>
<comment type="caution">
    <text evidence="15">The sequence shown here is derived from an EMBL/GenBank/DDBJ whole genome shotgun (WGS) entry which is preliminary data.</text>
</comment>
<keyword evidence="7 12" id="KW-1133">Transmembrane helix</keyword>
<dbReference type="PANTHER" id="PTHR11767">
    <property type="entry name" value="INWARD RECTIFIER POTASSIUM CHANNEL"/>
    <property type="match status" value="1"/>
</dbReference>
<feature type="domain" description="Inward rectifier potassium channel C-terminal" evidence="14">
    <location>
        <begin position="193"/>
        <end position="364"/>
    </location>
</feature>
<reference evidence="15" key="1">
    <citation type="submission" date="2021-02" db="EMBL/GenBank/DDBJ databases">
        <authorList>
            <person name="Nowell W R."/>
        </authorList>
    </citation>
    <scope>NUCLEOTIDE SEQUENCE</scope>
</reference>
<feature type="transmembrane region" description="Helical" evidence="12">
    <location>
        <begin position="157"/>
        <end position="179"/>
    </location>
</feature>
<keyword evidence="9 12" id="KW-0472">Membrane</keyword>
<evidence type="ECO:0000256" key="8">
    <source>
        <dbReference type="ARBA" id="ARBA00023065"/>
    </source>
</evidence>
<dbReference type="SUPFAM" id="SSF81324">
    <property type="entry name" value="Voltage-gated potassium channels"/>
    <property type="match status" value="1"/>
</dbReference>
<evidence type="ECO:0000256" key="5">
    <source>
        <dbReference type="ARBA" id="ARBA00022882"/>
    </source>
</evidence>
<dbReference type="GO" id="GO:0034765">
    <property type="term" value="P:regulation of monoatomic ion transmembrane transport"/>
    <property type="evidence" value="ECO:0007669"/>
    <property type="project" value="TreeGrafter"/>
</dbReference>
<evidence type="ECO:0000256" key="6">
    <source>
        <dbReference type="ARBA" id="ARBA00022958"/>
    </source>
</evidence>
<evidence type="ECO:0000259" key="14">
    <source>
        <dbReference type="Pfam" id="PF17655"/>
    </source>
</evidence>
<dbReference type="GO" id="GO:0034702">
    <property type="term" value="C:monoatomic ion channel complex"/>
    <property type="evidence" value="ECO:0007669"/>
    <property type="project" value="UniProtKB-KW"/>
</dbReference>
<evidence type="ECO:0000256" key="3">
    <source>
        <dbReference type="ARBA" id="ARBA00022538"/>
    </source>
</evidence>
<dbReference type="PIRSF" id="PIRSF005465">
    <property type="entry name" value="GIRK_kir"/>
    <property type="match status" value="1"/>
</dbReference>
<evidence type="ECO:0000256" key="4">
    <source>
        <dbReference type="ARBA" id="ARBA00022692"/>
    </source>
</evidence>
<dbReference type="Gene3D" id="2.60.40.1400">
    <property type="entry name" value="G protein-activated inward rectifier potassium channel 1"/>
    <property type="match status" value="1"/>
</dbReference>
<evidence type="ECO:0000259" key="13">
    <source>
        <dbReference type="Pfam" id="PF01007"/>
    </source>
</evidence>
<evidence type="ECO:0000313" key="15">
    <source>
        <dbReference type="EMBL" id="CAF0843426.1"/>
    </source>
</evidence>
<evidence type="ECO:0000313" key="17">
    <source>
        <dbReference type="Proteomes" id="UP000663889"/>
    </source>
</evidence>
<dbReference type="SUPFAM" id="SSF81296">
    <property type="entry name" value="E set domains"/>
    <property type="match status" value="1"/>
</dbReference>
<dbReference type="PANTHER" id="PTHR11767:SF102">
    <property type="entry name" value="INWARDLY RECTIFYING POTASSIUM CHANNEL 1, ISOFORM F"/>
    <property type="match status" value="1"/>
</dbReference>
<dbReference type="Gene3D" id="1.10.287.70">
    <property type="match status" value="1"/>
</dbReference>
<organism evidence="15 17">
    <name type="scientific">Rotaria sordida</name>
    <dbReference type="NCBI Taxonomy" id="392033"/>
    <lineage>
        <taxon>Eukaryota</taxon>
        <taxon>Metazoa</taxon>
        <taxon>Spiralia</taxon>
        <taxon>Gnathifera</taxon>
        <taxon>Rotifera</taxon>
        <taxon>Eurotatoria</taxon>
        <taxon>Bdelloidea</taxon>
        <taxon>Philodinida</taxon>
        <taxon>Philodinidae</taxon>
        <taxon>Rotaria</taxon>
    </lineage>
</organism>
<keyword evidence="2 11" id="KW-0813">Transport</keyword>
<dbReference type="InterPro" id="IPR014756">
    <property type="entry name" value="Ig_E-set"/>
</dbReference>
<evidence type="ECO:0000256" key="10">
    <source>
        <dbReference type="ARBA" id="ARBA00023303"/>
    </source>
</evidence>
<proteinExistence type="inferred from homology"/>
<dbReference type="AlphaFoldDB" id="A0A813VTP8"/>
<dbReference type="InterPro" id="IPR041647">
    <property type="entry name" value="IRK_C"/>
</dbReference>
<dbReference type="InterPro" id="IPR016449">
    <property type="entry name" value="K_chnl_inward-rec_Kir"/>
</dbReference>
<dbReference type="PRINTS" id="PR01320">
    <property type="entry name" value="KIRCHANNEL"/>
</dbReference>
<evidence type="ECO:0000256" key="1">
    <source>
        <dbReference type="ARBA" id="ARBA00004141"/>
    </source>
</evidence>
<dbReference type="Proteomes" id="UP000663889">
    <property type="component" value="Unassembled WGS sequence"/>
</dbReference>
<keyword evidence="3 11" id="KW-0633">Potassium transport</keyword>
<dbReference type="GO" id="GO:1990573">
    <property type="term" value="P:potassium ion import across plasma membrane"/>
    <property type="evidence" value="ECO:0007669"/>
    <property type="project" value="TreeGrafter"/>
</dbReference>
<keyword evidence="4 11" id="KW-0812">Transmembrane</keyword>
<dbReference type="GO" id="GO:0005886">
    <property type="term" value="C:plasma membrane"/>
    <property type="evidence" value="ECO:0007669"/>
    <property type="project" value="TreeGrafter"/>
</dbReference>
<comment type="similarity">
    <text evidence="11">Belongs to the inward rectifier-type potassium channel (TC 1.A.2.1) family.</text>
</comment>
<keyword evidence="10 11" id="KW-0407">Ion channel</keyword>
<dbReference type="InterPro" id="IPR040445">
    <property type="entry name" value="Kir_TM"/>
</dbReference>
<gene>
    <name evidence="16" type="ORF">OTI717_LOCUS13806</name>
    <name evidence="15" type="ORF">SEV965_LOCUS2726</name>
</gene>
<accession>A0A813VTP8</accession>
<sequence>MIENASFDYDRLNRTISQTDSSINPINIKRQTSIAWTRQRLITKDGNINFRRLHIEERSRYLKDAFTSLLDLSWRWILFLFVFCFVTSWILFAIIWYVIMIIHGDFSNKILNGIDDNYIPCVAGIKSFSGALLYSIETQQTIGYGTRAVNEKCTAGIIVLIIQSCFGLLIQALWVGLVYTKLARPQKRCQTLIWSRQAAISLRDGYLTLQCRLGDMRYRSTLVEAHIRMYYVSKRQTKENEIIPLQLTDMDVGFDGGKDRLFLNWPLIIEHKIDIRSPLYTMDKTMIYKENFEILLVLEGIVESTGMVTQAKTSYLPQEIIWGARFERMIHFDNLYYTVDYSKFHSIIKDDCTTDCSAKQFQEQINNN</sequence>
<protein>
    <submittedName>
        <fullName evidence="15">Uncharacterized protein</fullName>
    </submittedName>
</protein>
<dbReference type="Pfam" id="PF01007">
    <property type="entry name" value="IRK"/>
    <property type="match status" value="1"/>
</dbReference>
<dbReference type="EMBL" id="CAJOAX010001498">
    <property type="protein sequence ID" value="CAF3720734.1"/>
    <property type="molecule type" value="Genomic_DNA"/>
</dbReference>
<feature type="transmembrane region" description="Helical" evidence="12">
    <location>
        <begin position="76"/>
        <end position="99"/>
    </location>
</feature>
<evidence type="ECO:0000256" key="7">
    <source>
        <dbReference type="ARBA" id="ARBA00022989"/>
    </source>
</evidence>
<comment type="subcellular location">
    <subcellularLocation>
        <location evidence="1 11">Membrane</location>
        <topology evidence="1 11">Multi-pass membrane protein</topology>
    </subcellularLocation>
</comment>
<evidence type="ECO:0000256" key="12">
    <source>
        <dbReference type="SAM" id="Phobius"/>
    </source>
</evidence>
<evidence type="ECO:0000256" key="11">
    <source>
        <dbReference type="RuleBase" id="RU003822"/>
    </source>
</evidence>
<dbReference type="Proteomes" id="UP000663823">
    <property type="component" value="Unassembled WGS sequence"/>
</dbReference>
<evidence type="ECO:0000256" key="2">
    <source>
        <dbReference type="ARBA" id="ARBA00022448"/>
    </source>
</evidence>
<keyword evidence="8 11" id="KW-0406">Ion transport</keyword>
<keyword evidence="6 11" id="KW-0630">Potassium</keyword>
<keyword evidence="5 11" id="KW-0851">Voltage-gated channel</keyword>
<name>A0A813VTP8_9BILA</name>
<dbReference type="FunFam" id="1.10.287.70:FF:000019">
    <property type="entry name" value="G protein-activated inward rectifier potassium channel 1"/>
    <property type="match status" value="1"/>
</dbReference>
<dbReference type="InterPro" id="IPR013518">
    <property type="entry name" value="K_chnl_inward-rec_Kir_cyto"/>
</dbReference>